<protein>
    <submittedName>
        <fullName evidence="2">Uncharacterized protein</fullName>
    </submittedName>
</protein>
<sequence>MIIFWLLLYLAVIFSIGSMITRVNKVWVKVLLFIIVGLSTIVLSYVIT</sequence>
<dbReference type="EMBL" id="AM180355">
    <property type="protein sequence ID" value="CCA62893.1"/>
    <property type="molecule type" value="Genomic_DNA"/>
</dbReference>
<evidence type="ECO:0000313" key="3">
    <source>
        <dbReference type="Proteomes" id="UP000001978"/>
    </source>
</evidence>
<keyword evidence="1" id="KW-1133">Transmembrane helix</keyword>
<dbReference type="KEGG" id="cdf:CD630_31871"/>
<dbReference type="Proteomes" id="UP000001978">
    <property type="component" value="Chromosome"/>
</dbReference>
<dbReference type="OrthoDB" id="9895556at2"/>
<reference evidence="2 3" key="1">
    <citation type="journal article" date="2006" name="Nat. Genet.">
        <title>The multidrug-resistant human pathogen Clostridium difficile has a highly mobile, mosaic genome.</title>
        <authorList>
            <person name="Sebaihia M."/>
            <person name="Wren B.W."/>
            <person name="Mullany P."/>
            <person name="Fairweather N.F."/>
            <person name="Minton N."/>
            <person name="Stabler R."/>
            <person name="Thomson N.R."/>
            <person name="Roberts A.P."/>
            <person name="Cerdeno-Tarraga A.M."/>
            <person name="Wang H."/>
            <person name="Holden M.T.G."/>
            <person name="Wright A."/>
            <person name="Churcher C."/>
            <person name="Quail M.A."/>
            <person name="Baker S."/>
            <person name="Bason N."/>
            <person name="Brooks K."/>
            <person name="Chillingworth T."/>
            <person name="Cronin A."/>
            <person name="Davis P."/>
            <person name="Dowd L."/>
            <person name="Fraser A."/>
            <person name="Feltwell T."/>
            <person name="Hance Z."/>
            <person name="Holroyd S."/>
            <person name="Jagels K."/>
            <person name="Moule S."/>
            <person name="Mungall K."/>
            <person name="Price C."/>
            <person name="Rabbinowitsch R."/>
            <person name="Sharp S."/>
            <person name="Simmonds M."/>
            <person name="Steven K."/>
            <person name="Unwin L."/>
            <person name="Whithead S."/>
            <person name="Dupuy B."/>
            <person name="Dougan G."/>
            <person name="Barrell B.and.Parkhill.J."/>
        </authorList>
    </citation>
    <scope>NUCLEOTIDE SEQUENCE [LARGE SCALE GENOMIC DNA]</scope>
    <source>
        <strain evidence="2 3">630</strain>
    </source>
</reference>
<evidence type="ECO:0000313" key="2">
    <source>
        <dbReference type="EMBL" id="CCA62893.1"/>
    </source>
</evidence>
<reference key="2">
    <citation type="submission" date="2006-06" db="EMBL/GenBank/DDBJ databases">
        <title>Reannotation of the genome sequence of Clostridium difficile strain 630.</title>
        <authorList>
            <person name="Monot M."/>
            <person name="Boursaux-Eude C."/>
            <person name="Thibonnier M."/>
            <person name="Vallenet D."/>
            <person name="Moszer I."/>
            <person name="Medigue C."/>
            <person name="Martin-Verstraete I.and.Dupuy.B."/>
        </authorList>
    </citation>
    <scope>NUCLEOTIDE SEQUENCE</scope>
    <source>
        <strain>630</strain>
    </source>
</reference>
<feature type="transmembrane region" description="Helical" evidence="1">
    <location>
        <begin position="27"/>
        <end position="47"/>
    </location>
</feature>
<keyword evidence="1" id="KW-0472">Membrane</keyword>
<keyword evidence="1" id="KW-0812">Transmembrane</keyword>
<dbReference type="BioCyc" id="PDIF272563:G12WB-3353-MONOMER"/>
<organism evidence="2 3">
    <name type="scientific">Clostridioides difficile (strain 630)</name>
    <name type="common">Peptoclostridium difficile</name>
    <dbReference type="NCBI Taxonomy" id="272563"/>
    <lineage>
        <taxon>Bacteria</taxon>
        <taxon>Bacillati</taxon>
        <taxon>Bacillota</taxon>
        <taxon>Clostridia</taxon>
        <taxon>Peptostreptococcales</taxon>
        <taxon>Peptostreptococcaceae</taxon>
        <taxon>Clostridioides</taxon>
    </lineage>
</organism>
<name>F3Y653_CLOD6</name>
<gene>
    <name evidence="2" type="ordered locus">CD630_31871</name>
</gene>
<accession>F3Y653</accession>
<evidence type="ECO:0000256" key="1">
    <source>
        <dbReference type="SAM" id="Phobius"/>
    </source>
</evidence>
<proteinExistence type="predicted"/>
<dbReference type="AlphaFoldDB" id="F3Y653"/>
<dbReference type="EnsemblBacteria" id="CCA62893">
    <property type="protein sequence ID" value="CCA62893"/>
    <property type="gene ID" value="CD630_31871"/>
</dbReference>